<dbReference type="InterPro" id="IPR017746">
    <property type="entry name" value="Cellulose_synthase_operon_BcsQ"/>
</dbReference>
<dbReference type="InterPro" id="IPR011006">
    <property type="entry name" value="CheY-like_superfamily"/>
</dbReference>
<dbReference type="PANTHER" id="PTHR43384:SF6">
    <property type="entry name" value="SEPTUM SITE-DETERMINING PROTEIN MIND HOMOLOG, CHLOROPLASTIC"/>
    <property type="match status" value="1"/>
</dbReference>
<gene>
    <name evidence="3" type="ORF">NK718_06400</name>
</gene>
<sequence length="417" mass="44556">MDGGWTGGGAPDRVVMPVPRISVHAFCETQPVAALVEAAARDRRMDKAQVVVSMGGAPAAVEMFRTAPTPNLIVMESLTGDGNQLLGLLDALAETCDPGTKVLVIGHMNDVLLYRELIRRGVSDYLIAPLDLIGLIQAISDLYSGAESGPLGRTIAVTGAKGGVGASTIAHNLAWSLSVRVGTPTVIADLDLPFGTVGLDFNQDPPQGIADAVYSPDRLDANFLDRLLSKCSENLHMLAAPATLDRIYDLDETSFDLTVELLRASTPCVVLDLPHQWNGWTRRQLVTADDIVIVAAPDLANLRNAKVMMDVLSSARPNDRRPRVVINMTGVPKRPEIPVLEFAKALGGDPETVIAFDPQLFGTAANNGKLVVESQPNGKVAEALETLAARLVGRSEAKSQSRAFLKPLLNRLKRARG</sequence>
<protein>
    <submittedName>
        <fullName evidence="3">AAA family ATPase</fullName>
    </submittedName>
</protein>
<dbReference type="Pfam" id="PF06564">
    <property type="entry name" value="CBP_BcsQ"/>
    <property type="match status" value="1"/>
</dbReference>
<dbReference type="InterPro" id="IPR050625">
    <property type="entry name" value="ParA/MinD_ATPase"/>
</dbReference>
<reference evidence="3 4" key="1">
    <citation type="submission" date="2022-07" db="EMBL/GenBank/DDBJ databases">
        <authorList>
            <person name="Li W.-J."/>
            <person name="Deng Q.-Q."/>
        </authorList>
    </citation>
    <scope>NUCLEOTIDE SEQUENCE [LARGE SCALE GENOMIC DNA]</scope>
    <source>
        <strain evidence="3 4">SYSU M60028</strain>
    </source>
</reference>
<evidence type="ECO:0000313" key="3">
    <source>
        <dbReference type="EMBL" id="MCP8938140.1"/>
    </source>
</evidence>
<dbReference type="EMBL" id="JANCLU010000004">
    <property type="protein sequence ID" value="MCP8938140.1"/>
    <property type="molecule type" value="Genomic_DNA"/>
</dbReference>
<dbReference type="Gene3D" id="3.40.50.2300">
    <property type="match status" value="1"/>
</dbReference>
<organism evidence="3 4">
    <name type="scientific">Alsobacter ponti</name>
    <dbReference type="NCBI Taxonomy" id="2962936"/>
    <lineage>
        <taxon>Bacteria</taxon>
        <taxon>Pseudomonadati</taxon>
        <taxon>Pseudomonadota</taxon>
        <taxon>Alphaproteobacteria</taxon>
        <taxon>Hyphomicrobiales</taxon>
        <taxon>Alsobacteraceae</taxon>
        <taxon>Alsobacter</taxon>
    </lineage>
</organism>
<keyword evidence="2" id="KW-0067">ATP-binding</keyword>
<dbReference type="PANTHER" id="PTHR43384">
    <property type="entry name" value="SEPTUM SITE-DETERMINING PROTEIN MIND HOMOLOG, CHLOROPLASTIC-RELATED"/>
    <property type="match status" value="1"/>
</dbReference>
<dbReference type="Proteomes" id="UP001205890">
    <property type="component" value="Unassembled WGS sequence"/>
</dbReference>
<dbReference type="InterPro" id="IPR027417">
    <property type="entry name" value="P-loop_NTPase"/>
</dbReference>
<dbReference type="RefSeq" id="WP_254739737.1">
    <property type="nucleotide sequence ID" value="NZ_JANCLU010000004.1"/>
</dbReference>
<dbReference type="Gene3D" id="3.40.50.300">
    <property type="entry name" value="P-loop containing nucleotide triphosphate hydrolases"/>
    <property type="match status" value="1"/>
</dbReference>
<keyword evidence="1" id="KW-0547">Nucleotide-binding</keyword>
<dbReference type="SUPFAM" id="SSF52172">
    <property type="entry name" value="CheY-like"/>
    <property type="match status" value="1"/>
</dbReference>
<evidence type="ECO:0000313" key="4">
    <source>
        <dbReference type="Proteomes" id="UP001205890"/>
    </source>
</evidence>
<proteinExistence type="predicted"/>
<comment type="caution">
    <text evidence="3">The sequence shown here is derived from an EMBL/GenBank/DDBJ whole genome shotgun (WGS) entry which is preliminary data.</text>
</comment>
<evidence type="ECO:0000256" key="2">
    <source>
        <dbReference type="ARBA" id="ARBA00022840"/>
    </source>
</evidence>
<evidence type="ECO:0000256" key="1">
    <source>
        <dbReference type="ARBA" id="ARBA00022741"/>
    </source>
</evidence>
<accession>A0ABT1L9H4</accession>
<dbReference type="SUPFAM" id="SSF52540">
    <property type="entry name" value="P-loop containing nucleoside triphosphate hydrolases"/>
    <property type="match status" value="1"/>
</dbReference>
<keyword evidence="4" id="KW-1185">Reference proteome</keyword>
<name>A0ABT1L9H4_9HYPH</name>